<dbReference type="OrthoDB" id="2320825at2759"/>
<dbReference type="SUPFAM" id="SSF52047">
    <property type="entry name" value="RNI-like"/>
    <property type="match status" value="1"/>
</dbReference>
<name>A0A397UW13_9GLOM</name>
<keyword evidence="2" id="KW-1185">Reference proteome</keyword>
<dbReference type="Gene3D" id="3.80.10.10">
    <property type="entry name" value="Ribonuclease Inhibitor"/>
    <property type="match status" value="1"/>
</dbReference>
<dbReference type="InterPro" id="IPR032675">
    <property type="entry name" value="LRR_dom_sf"/>
</dbReference>
<evidence type="ECO:0000313" key="2">
    <source>
        <dbReference type="Proteomes" id="UP000266673"/>
    </source>
</evidence>
<evidence type="ECO:0000313" key="1">
    <source>
        <dbReference type="EMBL" id="RIB14315.1"/>
    </source>
</evidence>
<reference evidence="1 2" key="1">
    <citation type="submission" date="2018-06" db="EMBL/GenBank/DDBJ databases">
        <title>Comparative genomics reveals the genomic features of Rhizophagus irregularis, R. cerebriforme, R. diaphanum and Gigaspora rosea, and their symbiotic lifestyle signature.</title>
        <authorList>
            <person name="Morin E."/>
            <person name="San Clemente H."/>
            <person name="Chen E.C.H."/>
            <person name="De La Providencia I."/>
            <person name="Hainaut M."/>
            <person name="Kuo A."/>
            <person name="Kohler A."/>
            <person name="Murat C."/>
            <person name="Tang N."/>
            <person name="Roy S."/>
            <person name="Loubradou J."/>
            <person name="Henrissat B."/>
            <person name="Grigoriev I.V."/>
            <person name="Corradi N."/>
            <person name="Roux C."/>
            <person name="Martin F.M."/>
        </authorList>
    </citation>
    <scope>NUCLEOTIDE SEQUENCE [LARGE SCALE GENOMIC DNA]</scope>
    <source>
        <strain evidence="1 2">DAOM 194757</strain>
    </source>
</reference>
<dbReference type="AlphaFoldDB" id="A0A397UW13"/>
<accession>A0A397UW13</accession>
<gene>
    <name evidence="1" type="ORF">C2G38_1666292</name>
</gene>
<sequence>MYLSHKKPIQLVYFRNFNKDDHSSLHSCALVNHLWCQSAIPLLWEDPLDSKKLDGRNEKHKRYALVNTYITGLPQPSHKVLIGQKIMLPPVTRSPTFEYASYLRKLDLKCFFIAIQSWTEYFNKWAKRTFTGGQIVLVIQELLRHLFLSSPRLLVLKVNVDKIGAIIVDILQNVPEARNCLTSLKEFTYFAEHPTMEILFSQISQLTGNIERFDLSIYGHTEQLINMIKAQKLFKELIINNRTNSPLGFKFWVDTDAGSVISKKASTITYLEIENIFFPFQALSHFTSLVELNMFYCGSYDSRDWAPLSDVRLKKLKKISYKNRHSLYLESFGRFLGNAGMNLSSITIRCCTICDPEQSHLLFTSIADNCPNLLHFDGPIGSDNAREFGEMLYACSQIESLCLHPSNKCCRLVENRIDFNPLLKKITIKQPWKMRELTIIHGWKFSTEVFESFLQSRKRISKKISFYWNECEIIGNNFVKVCSTYQKAGVLDKYQKLLKYD</sequence>
<comment type="caution">
    <text evidence="1">The sequence shown here is derived from an EMBL/GenBank/DDBJ whole genome shotgun (WGS) entry which is preliminary data.</text>
</comment>
<evidence type="ECO:0008006" key="3">
    <source>
        <dbReference type="Google" id="ProtNLM"/>
    </source>
</evidence>
<organism evidence="1 2">
    <name type="scientific">Gigaspora rosea</name>
    <dbReference type="NCBI Taxonomy" id="44941"/>
    <lineage>
        <taxon>Eukaryota</taxon>
        <taxon>Fungi</taxon>
        <taxon>Fungi incertae sedis</taxon>
        <taxon>Mucoromycota</taxon>
        <taxon>Glomeromycotina</taxon>
        <taxon>Glomeromycetes</taxon>
        <taxon>Diversisporales</taxon>
        <taxon>Gigasporaceae</taxon>
        <taxon>Gigaspora</taxon>
    </lineage>
</organism>
<protein>
    <recommendedName>
        <fullName evidence="3">F-box domain-containing protein</fullName>
    </recommendedName>
</protein>
<proteinExistence type="predicted"/>
<dbReference type="EMBL" id="QKWP01000843">
    <property type="protein sequence ID" value="RIB14315.1"/>
    <property type="molecule type" value="Genomic_DNA"/>
</dbReference>
<dbReference type="Proteomes" id="UP000266673">
    <property type="component" value="Unassembled WGS sequence"/>
</dbReference>